<name>A0A365NMJ7_GIBIN</name>
<proteinExistence type="predicted"/>
<evidence type="ECO:0000313" key="3">
    <source>
        <dbReference type="Proteomes" id="UP000251714"/>
    </source>
</evidence>
<dbReference type="EMBL" id="PKMI01000001">
    <property type="protein sequence ID" value="RBA22061.1"/>
    <property type="molecule type" value="Genomic_DNA"/>
</dbReference>
<organism evidence="2 3">
    <name type="scientific">Gibberella intermedia</name>
    <name type="common">Bulb rot disease fungus</name>
    <name type="synonym">Fusarium proliferatum</name>
    <dbReference type="NCBI Taxonomy" id="948311"/>
    <lineage>
        <taxon>Eukaryota</taxon>
        <taxon>Fungi</taxon>
        <taxon>Dikarya</taxon>
        <taxon>Ascomycota</taxon>
        <taxon>Pezizomycotina</taxon>
        <taxon>Sordariomycetes</taxon>
        <taxon>Hypocreomycetidae</taxon>
        <taxon>Hypocreales</taxon>
        <taxon>Nectriaceae</taxon>
        <taxon>Fusarium</taxon>
        <taxon>Fusarium fujikuroi species complex</taxon>
    </lineage>
</organism>
<feature type="region of interest" description="Disordered" evidence="1">
    <location>
        <begin position="631"/>
        <end position="652"/>
    </location>
</feature>
<evidence type="ECO:0000313" key="2">
    <source>
        <dbReference type="EMBL" id="RBA22061.1"/>
    </source>
</evidence>
<protein>
    <submittedName>
        <fullName evidence="2">Uncharacterized protein</fullName>
    </submittedName>
</protein>
<sequence>MAASTSPDPPLFEPGTRSKISRYAMRYAKQHPGDFLSYLRRVWPEQRGRLVENPGCLRFLGGLKVLLENAETRKIDRTWIPLPELRRLRGRYLLPGEKASFPRLDPPLPEDGTLGEWEFLPQLGCQTASDLRFWVNTLLDVKFNAKYRITSPQRVKDLYLLLCEVYLEAMDGNEGERKVANCIRQDFKNHPYIFCPPKTQWDSAWNYHRDCVWLHGVELPYQPDLSRRYPHLKSFFVKCLGIQELTMNALQKQILEVADDAPAHETLTLMSHLNNLVQNLDELMDPSEFTSKPIFPILTPTGELKRVCGDAAFFIVDDMRLFNLFRDRANMLAFTRSQVMRLEPLFKWLGMQKKYLTVQAKYAVYWPCESKPRVIEWDIGQKAEALLQIAAYFRSCRTERDSDREELLQALRQAEMMEVEDMWSETKLTGIDMKDKQHSPDDPGNVAQDTYPQLKLSTSFGWEESRLVAHVPADKKQQQLAIAVALPRLLMEWLMTSPKYYVGDRGGRVDISELGVSLVKSVLNAPPELANDILETEGIEQPITIQRDREMLGSDGGSGGESATTSDTDAGTCITVQAPPVEIPSEQLPATQAPEPDEDGRLYELVGTAPITETMSRRKILIPHTRKWRPSAEVSASTEPSPFLESTAREMH</sequence>
<comment type="caution">
    <text evidence="2">The sequence shown here is derived from an EMBL/GenBank/DDBJ whole genome shotgun (WGS) entry which is preliminary data.</text>
</comment>
<dbReference type="Proteomes" id="UP000251714">
    <property type="component" value="Unassembled WGS sequence"/>
</dbReference>
<dbReference type="AlphaFoldDB" id="A0A365NMJ7"/>
<evidence type="ECO:0000256" key="1">
    <source>
        <dbReference type="SAM" id="MobiDB-lite"/>
    </source>
</evidence>
<accession>A0A365NMJ7</accession>
<feature type="region of interest" description="Disordered" evidence="1">
    <location>
        <begin position="550"/>
        <end position="571"/>
    </location>
</feature>
<reference evidence="2 3" key="1">
    <citation type="submission" date="2017-12" db="EMBL/GenBank/DDBJ databases">
        <title>Genome sequence of the mycotoxigenic crop pathogen Fusarium proliferatum, strain ITEM 2341 from Date Palm.</title>
        <authorList>
            <person name="Almiman B.F."/>
            <person name="Shittu T.A."/>
            <person name="Muthumeenakshi S."/>
            <person name="Baroncelli R."/>
            <person name="Sreenivasaprasada S."/>
        </authorList>
    </citation>
    <scope>NUCLEOTIDE SEQUENCE [LARGE SCALE GENOMIC DNA]</scope>
    <source>
        <strain evidence="2 3">ITEM 2341</strain>
    </source>
</reference>
<gene>
    <name evidence="2" type="ORF">FPRO05_00408</name>
</gene>